<evidence type="ECO:0000256" key="5">
    <source>
        <dbReference type="ARBA" id="ARBA00023163"/>
    </source>
</evidence>
<evidence type="ECO:0000313" key="7">
    <source>
        <dbReference type="EMBL" id="TWT51244.1"/>
    </source>
</evidence>
<dbReference type="Proteomes" id="UP000316598">
    <property type="component" value="Unassembled WGS sequence"/>
</dbReference>
<dbReference type="PANTHER" id="PTHR43133">
    <property type="entry name" value="RNA POLYMERASE ECF-TYPE SIGMA FACTO"/>
    <property type="match status" value="1"/>
</dbReference>
<organism evidence="7 8">
    <name type="scientific">Rubripirellula amarantea</name>
    <dbReference type="NCBI Taxonomy" id="2527999"/>
    <lineage>
        <taxon>Bacteria</taxon>
        <taxon>Pseudomonadati</taxon>
        <taxon>Planctomycetota</taxon>
        <taxon>Planctomycetia</taxon>
        <taxon>Pirellulales</taxon>
        <taxon>Pirellulaceae</taxon>
        <taxon>Rubripirellula</taxon>
    </lineage>
</organism>
<evidence type="ECO:0000256" key="1">
    <source>
        <dbReference type="ARBA" id="ARBA00010641"/>
    </source>
</evidence>
<keyword evidence="8" id="KW-1185">Reference proteome</keyword>
<dbReference type="InterPro" id="IPR007627">
    <property type="entry name" value="RNA_pol_sigma70_r2"/>
</dbReference>
<dbReference type="Gene3D" id="1.10.1740.10">
    <property type="match status" value="1"/>
</dbReference>
<dbReference type="InterPro" id="IPR013324">
    <property type="entry name" value="RNA_pol_sigma_r3/r4-like"/>
</dbReference>
<protein>
    <submittedName>
        <fullName evidence="7">RNA polymerase sigma factor CnrH</fullName>
    </submittedName>
</protein>
<dbReference type="NCBIfam" id="TIGR02937">
    <property type="entry name" value="sigma70-ECF"/>
    <property type="match status" value="1"/>
</dbReference>
<dbReference type="PANTHER" id="PTHR43133:SF8">
    <property type="entry name" value="RNA POLYMERASE SIGMA FACTOR HI_1459-RELATED"/>
    <property type="match status" value="1"/>
</dbReference>
<dbReference type="InterPro" id="IPR014284">
    <property type="entry name" value="RNA_pol_sigma-70_dom"/>
</dbReference>
<dbReference type="InterPro" id="IPR036388">
    <property type="entry name" value="WH-like_DNA-bd_sf"/>
</dbReference>
<dbReference type="Gene3D" id="1.10.10.10">
    <property type="entry name" value="Winged helix-like DNA-binding domain superfamily/Winged helix DNA-binding domain"/>
    <property type="match status" value="1"/>
</dbReference>
<evidence type="ECO:0000313" key="8">
    <source>
        <dbReference type="Proteomes" id="UP000316598"/>
    </source>
</evidence>
<dbReference type="SUPFAM" id="SSF88659">
    <property type="entry name" value="Sigma3 and sigma4 domains of RNA polymerase sigma factors"/>
    <property type="match status" value="1"/>
</dbReference>
<evidence type="ECO:0000256" key="2">
    <source>
        <dbReference type="ARBA" id="ARBA00023015"/>
    </source>
</evidence>
<sequence>MGDIMTHSPSISSLFLVRLREMNSPAWTRLVETFSPVIYHWCRKSGLTGHDAADVVQDVFATISAKIHQFDRDRPGASFRAWMATITRTKVADHYRRRSRQAQPQGGTDALNWLQAVPDLDADPSSISAIEVTVAQRVLSLIRDEFEPKTWEAFRMTAIENMPAAEVADRLSLRVSSVYQARCRVLRRLKQRLGELPT</sequence>
<gene>
    <name evidence="7" type="primary">cnrH_3</name>
    <name evidence="7" type="ORF">Pla22_40210</name>
</gene>
<comment type="similarity">
    <text evidence="1">Belongs to the sigma-70 factor family. ECF subfamily.</text>
</comment>
<keyword evidence="4" id="KW-0238">DNA-binding</keyword>
<comment type="caution">
    <text evidence="7">The sequence shown here is derived from an EMBL/GenBank/DDBJ whole genome shotgun (WGS) entry which is preliminary data.</text>
</comment>
<evidence type="ECO:0000256" key="4">
    <source>
        <dbReference type="ARBA" id="ARBA00023125"/>
    </source>
</evidence>
<keyword evidence="5" id="KW-0804">Transcription</keyword>
<dbReference type="EMBL" id="SJPI01000002">
    <property type="protein sequence ID" value="TWT51244.1"/>
    <property type="molecule type" value="Genomic_DNA"/>
</dbReference>
<keyword evidence="2" id="KW-0805">Transcription regulation</keyword>
<name>A0A5C5WKA3_9BACT</name>
<dbReference type="AlphaFoldDB" id="A0A5C5WKA3"/>
<dbReference type="InterPro" id="IPR039425">
    <property type="entry name" value="RNA_pol_sigma-70-like"/>
</dbReference>
<evidence type="ECO:0000256" key="3">
    <source>
        <dbReference type="ARBA" id="ARBA00023082"/>
    </source>
</evidence>
<dbReference type="GO" id="GO:0003677">
    <property type="term" value="F:DNA binding"/>
    <property type="evidence" value="ECO:0007669"/>
    <property type="project" value="UniProtKB-KW"/>
</dbReference>
<feature type="domain" description="RNA polymerase sigma-70 region 2" evidence="6">
    <location>
        <begin position="30"/>
        <end position="100"/>
    </location>
</feature>
<accession>A0A5C5WKA3</accession>
<dbReference type="GO" id="GO:0006352">
    <property type="term" value="P:DNA-templated transcription initiation"/>
    <property type="evidence" value="ECO:0007669"/>
    <property type="project" value="InterPro"/>
</dbReference>
<dbReference type="SUPFAM" id="SSF88946">
    <property type="entry name" value="Sigma2 domain of RNA polymerase sigma factors"/>
    <property type="match status" value="1"/>
</dbReference>
<proteinExistence type="inferred from homology"/>
<dbReference type="Pfam" id="PF04542">
    <property type="entry name" value="Sigma70_r2"/>
    <property type="match status" value="1"/>
</dbReference>
<dbReference type="GO" id="GO:0016987">
    <property type="term" value="F:sigma factor activity"/>
    <property type="evidence" value="ECO:0007669"/>
    <property type="project" value="UniProtKB-KW"/>
</dbReference>
<reference evidence="7 8" key="1">
    <citation type="submission" date="2019-02" db="EMBL/GenBank/DDBJ databases">
        <title>Deep-cultivation of Planctomycetes and their phenomic and genomic characterization uncovers novel biology.</title>
        <authorList>
            <person name="Wiegand S."/>
            <person name="Jogler M."/>
            <person name="Boedeker C."/>
            <person name="Pinto D."/>
            <person name="Vollmers J."/>
            <person name="Rivas-Marin E."/>
            <person name="Kohn T."/>
            <person name="Peeters S.H."/>
            <person name="Heuer A."/>
            <person name="Rast P."/>
            <person name="Oberbeckmann S."/>
            <person name="Bunk B."/>
            <person name="Jeske O."/>
            <person name="Meyerdierks A."/>
            <person name="Storesund J.E."/>
            <person name="Kallscheuer N."/>
            <person name="Luecker S."/>
            <person name="Lage O.M."/>
            <person name="Pohl T."/>
            <person name="Merkel B.J."/>
            <person name="Hornburger P."/>
            <person name="Mueller R.-W."/>
            <person name="Bruemmer F."/>
            <person name="Labrenz M."/>
            <person name="Spormann A.M."/>
            <person name="Op Den Camp H."/>
            <person name="Overmann J."/>
            <person name="Amann R."/>
            <person name="Jetten M.S.M."/>
            <person name="Mascher T."/>
            <person name="Medema M.H."/>
            <person name="Devos D.P."/>
            <person name="Kaster A.-K."/>
            <person name="Ovreas L."/>
            <person name="Rohde M."/>
            <person name="Galperin M.Y."/>
            <person name="Jogler C."/>
        </authorList>
    </citation>
    <scope>NUCLEOTIDE SEQUENCE [LARGE SCALE GENOMIC DNA]</scope>
    <source>
        <strain evidence="7 8">Pla22</strain>
    </source>
</reference>
<evidence type="ECO:0000259" key="6">
    <source>
        <dbReference type="Pfam" id="PF04542"/>
    </source>
</evidence>
<keyword evidence="3" id="KW-0731">Sigma factor</keyword>
<dbReference type="OrthoDB" id="281047at2"/>
<dbReference type="InterPro" id="IPR013325">
    <property type="entry name" value="RNA_pol_sigma_r2"/>
</dbReference>